<evidence type="ECO:0000313" key="2">
    <source>
        <dbReference type="Proteomes" id="UP001150941"/>
    </source>
</evidence>
<comment type="caution">
    <text evidence="1">The sequence shown here is derived from an EMBL/GenBank/DDBJ whole genome shotgun (WGS) entry which is preliminary data.</text>
</comment>
<dbReference type="GeneID" id="83199450"/>
<organism evidence="1 2">
    <name type="scientific">Penicillium chermesinum</name>
    <dbReference type="NCBI Taxonomy" id="63820"/>
    <lineage>
        <taxon>Eukaryota</taxon>
        <taxon>Fungi</taxon>
        <taxon>Dikarya</taxon>
        <taxon>Ascomycota</taxon>
        <taxon>Pezizomycotina</taxon>
        <taxon>Eurotiomycetes</taxon>
        <taxon>Eurotiomycetidae</taxon>
        <taxon>Eurotiales</taxon>
        <taxon>Aspergillaceae</taxon>
        <taxon>Penicillium</taxon>
    </lineage>
</organism>
<dbReference type="RefSeq" id="XP_058335288.1">
    <property type="nucleotide sequence ID" value="XM_058472147.1"/>
</dbReference>
<sequence length="141" mass="15165">MISSGYCRSEVFGHGFIRGLVGIDGTYRAGSRSRDLPSDTRSSSDVFSTARNQINSLVGNTSVSDVSNKATTATSEAANGIKKTVLEDAIPATEEFLNNARDRISTLWSVKATVQMINRPVGTQPVGDQLIVEIPNLVPHR</sequence>
<dbReference type="EMBL" id="JAPQKS010000002">
    <property type="protein sequence ID" value="KAJ5247867.1"/>
    <property type="molecule type" value="Genomic_DNA"/>
</dbReference>
<keyword evidence="2" id="KW-1185">Reference proteome</keyword>
<reference evidence="1" key="1">
    <citation type="submission" date="2022-11" db="EMBL/GenBank/DDBJ databases">
        <authorList>
            <person name="Petersen C."/>
        </authorList>
    </citation>
    <scope>NUCLEOTIDE SEQUENCE</scope>
    <source>
        <strain evidence="1">IBT 19713</strain>
    </source>
</reference>
<reference evidence="1" key="2">
    <citation type="journal article" date="2023" name="IMA Fungus">
        <title>Comparative genomic study of the Penicillium genus elucidates a diverse pangenome and 15 lateral gene transfer events.</title>
        <authorList>
            <person name="Petersen C."/>
            <person name="Sorensen T."/>
            <person name="Nielsen M.R."/>
            <person name="Sondergaard T.E."/>
            <person name="Sorensen J.L."/>
            <person name="Fitzpatrick D.A."/>
            <person name="Frisvad J.C."/>
            <person name="Nielsen K.L."/>
        </authorList>
    </citation>
    <scope>NUCLEOTIDE SEQUENCE</scope>
    <source>
        <strain evidence="1">IBT 19713</strain>
    </source>
</reference>
<evidence type="ECO:0000313" key="1">
    <source>
        <dbReference type="EMBL" id="KAJ5247867.1"/>
    </source>
</evidence>
<gene>
    <name evidence="1" type="ORF">N7468_002850</name>
</gene>
<proteinExistence type="predicted"/>
<dbReference type="AlphaFoldDB" id="A0A9W9TYD8"/>
<name>A0A9W9TYD8_9EURO</name>
<dbReference type="OrthoDB" id="4343623at2759"/>
<protein>
    <submittedName>
        <fullName evidence="1">Uncharacterized protein</fullName>
    </submittedName>
</protein>
<accession>A0A9W9TYD8</accession>
<dbReference type="Proteomes" id="UP001150941">
    <property type="component" value="Unassembled WGS sequence"/>
</dbReference>